<dbReference type="Proteomes" id="UP000195012">
    <property type="component" value="Unassembled WGS sequence"/>
</dbReference>
<feature type="compositionally biased region" description="Basic and acidic residues" evidence="1">
    <location>
        <begin position="746"/>
        <end position="757"/>
    </location>
</feature>
<dbReference type="AlphaFoldDB" id="A0A1Y3DUE9"/>
<gene>
    <name evidence="2" type="ORF">PKNOH_S05377500</name>
</gene>
<organism evidence="2 3">
    <name type="scientific">Plasmodium knowlesi</name>
    <dbReference type="NCBI Taxonomy" id="5850"/>
    <lineage>
        <taxon>Eukaryota</taxon>
        <taxon>Sar</taxon>
        <taxon>Alveolata</taxon>
        <taxon>Apicomplexa</taxon>
        <taxon>Aconoidasida</taxon>
        <taxon>Haemosporida</taxon>
        <taxon>Plasmodiidae</taxon>
        <taxon>Plasmodium</taxon>
        <taxon>Plasmodium (Plasmodium)</taxon>
    </lineage>
</organism>
<dbReference type="VEuPathDB" id="PlasmoDB:PKA1H_130038500"/>
<feature type="compositionally biased region" description="Basic and acidic residues" evidence="1">
    <location>
        <begin position="592"/>
        <end position="606"/>
    </location>
</feature>
<feature type="compositionally biased region" description="Polar residues" evidence="1">
    <location>
        <begin position="538"/>
        <end position="559"/>
    </location>
</feature>
<feature type="compositionally biased region" description="Basic residues" evidence="1">
    <location>
        <begin position="120"/>
        <end position="134"/>
    </location>
</feature>
<dbReference type="eggNOG" id="ENOG502QY27">
    <property type="taxonomic scope" value="Eukaryota"/>
</dbReference>
<proteinExistence type="predicted"/>
<feature type="compositionally biased region" description="Basic and acidic residues" evidence="1">
    <location>
        <begin position="618"/>
        <end position="628"/>
    </location>
</feature>
<feature type="region of interest" description="Disordered" evidence="1">
    <location>
        <begin position="222"/>
        <end position="250"/>
    </location>
</feature>
<feature type="region of interest" description="Disordered" evidence="1">
    <location>
        <begin position="536"/>
        <end position="562"/>
    </location>
</feature>
<feature type="region of interest" description="Disordered" evidence="1">
    <location>
        <begin position="53"/>
        <end position="141"/>
    </location>
</feature>
<feature type="compositionally biased region" description="Polar residues" evidence="1">
    <location>
        <begin position="647"/>
        <end position="660"/>
    </location>
</feature>
<accession>A0A1Y3DUE9</accession>
<dbReference type="VEuPathDB" id="PlasmoDB:PKNOH_S05377500"/>
<dbReference type="OrthoDB" id="372646at2759"/>
<dbReference type="EMBL" id="NETL01000019">
    <property type="protein sequence ID" value="OTN67819.1"/>
    <property type="molecule type" value="Genomic_DNA"/>
</dbReference>
<evidence type="ECO:0000313" key="3">
    <source>
        <dbReference type="Proteomes" id="UP000195012"/>
    </source>
</evidence>
<dbReference type="OMA" id="AIIMNIK"/>
<comment type="caution">
    <text evidence="2">The sequence shown here is derived from an EMBL/GenBank/DDBJ whole genome shotgun (WGS) entry which is preliminary data.</text>
</comment>
<feature type="region of interest" description="Disordered" evidence="1">
    <location>
        <begin position="581"/>
        <end position="694"/>
    </location>
</feature>
<feature type="compositionally biased region" description="Polar residues" evidence="1">
    <location>
        <begin position="103"/>
        <end position="119"/>
    </location>
</feature>
<evidence type="ECO:0000256" key="1">
    <source>
        <dbReference type="SAM" id="MobiDB-lite"/>
    </source>
</evidence>
<evidence type="ECO:0000313" key="2">
    <source>
        <dbReference type="EMBL" id="OTN67819.1"/>
    </source>
</evidence>
<sequence>MYIVMNMHRDIKNDIIKSLPFTFSKVGLSTYDGREQKEKIKQINSNDALSHILDHTENGNTDKSSHTDRNNSPEGIDNFNCCKSLVGERGKGNGRERKEASNDSHFNGQVNSKHVLVRNTQKKNSAKKWPAKPRKQYDLSTHTRGRDTIRNFEKLLSMSGMEKDRKGIVGRGDNDEELNYYPDGFDERAYVTVEKSKVNNWRMRNYLNVDKLSLSVSTSSMGEKVAEDQHGLSSGGDDFSSDAESPARRVSGQGNNIFGESLFSSFNLNFDPLEGVSDNLGVHLAEGFPTDVDFNAGVKGGPSRTDSDHTVTNLSLEVDNTMHSLDEDKELHLFDSLKNLYKNHNKKIKLINYNKILNTSLCKRMQDVAESQHGKVLEVNSRCSGRNGRKDRSSGEDRGLGEKITEHDVKTIIMNIKKRLGFYSGEEREEGQVGTQVGTQVKTQVGTRRDKRCHIELSNRGNFCESLNYSRDEVLSDSVENELRNGEEPNRFAKVDAARQIAEKRIHKGESPNLLNYKSFVSDDFNFPNDRDDALLGLSTSHNSQRETLPSSSKGCPSTDNEDVFALSMSSAQFKRSFLRATGRGSSGVDGNEGKDGGTGPHEKDQAYQSDDQSDDQSNDKCGDRREDQPDEQPNDQQDDGAHTDCDSNPSMDLSHLDTQANKRKETNRQEVLKREEFPTEAEANCCRSVSPSGESSLEERILDGEGGCHSKNIFYINEDIKKEKIKKLTSGREKYDEDMDTCTDESPKDFSTEGKEQFTCNGNNSKREGVDILSQEMNNYMFDIFENQVKHLNELVANTLS</sequence>
<name>A0A1Y3DUE9_PLAKN</name>
<dbReference type="VEuPathDB" id="PlasmoDB:PKNH_1332900"/>
<protein>
    <submittedName>
        <fullName evidence="2">Uncharacterized protein</fullName>
    </submittedName>
</protein>
<feature type="compositionally biased region" description="Basic and acidic residues" evidence="1">
    <location>
        <begin position="661"/>
        <end position="678"/>
    </location>
</feature>
<feature type="compositionally biased region" description="Basic and acidic residues" evidence="1">
    <location>
        <begin position="86"/>
        <end position="102"/>
    </location>
</feature>
<feature type="region of interest" description="Disordered" evidence="1">
    <location>
        <begin position="738"/>
        <end position="757"/>
    </location>
</feature>
<reference evidence="2 3" key="1">
    <citation type="submission" date="2017-05" db="EMBL/GenBank/DDBJ databases">
        <title>PacBio assembly of a Plasmodium knowlesi genome sequence with Hi-C correction and manual annotation of the SICAvar gene family.</title>
        <authorList>
            <person name="Lapp S.A."/>
            <person name="Geraldo J.A."/>
            <person name="Chien J.-T."/>
            <person name="Ay F."/>
            <person name="Pakala S.B."/>
            <person name="Batugedara G."/>
            <person name="Humphrey J.C."/>
            <person name="Debarry J.D."/>
            <person name="Le Roch K.G."/>
            <person name="Galinski M.R."/>
            <person name="Kissinger J.C."/>
        </authorList>
    </citation>
    <scope>NUCLEOTIDE SEQUENCE [LARGE SCALE GENOMIC DNA]</scope>
    <source>
        <strain evidence="3">Malayan Strain Pk1 (A+)</strain>
    </source>
</reference>
<feature type="compositionally biased region" description="Acidic residues" evidence="1">
    <location>
        <begin position="629"/>
        <end position="639"/>
    </location>
</feature>